<evidence type="ECO:0000313" key="8">
    <source>
        <dbReference type="Proteomes" id="UP000292781"/>
    </source>
</evidence>
<feature type="transmembrane region" description="Helical" evidence="6">
    <location>
        <begin position="71"/>
        <end position="88"/>
    </location>
</feature>
<dbReference type="GO" id="GO:0005886">
    <property type="term" value="C:plasma membrane"/>
    <property type="evidence" value="ECO:0007669"/>
    <property type="project" value="UniProtKB-SubCell"/>
</dbReference>
<dbReference type="PANTHER" id="PTHR30086">
    <property type="entry name" value="ARGININE EXPORTER PROTEIN ARGO"/>
    <property type="match status" value="1"/>
</dbReference>
<sequence length="210" mass="21352">MTLSLFLTAVAAGVVYVVTPGPATLAVLGLSATHGRRRGLAFFLGHGVGDVTWSALALAALLGASRLGPELFHLLGLICGLYLVHLGLRALRGGGGSADATVIGAERPIRTGMIFGLTNPKAYPFSLAMYGALSVGAGPSLTLADAGLLFAATTLGMAIGDGLTVAWTGLPAVGRAFLRFRGPISRAIGLIFVAFGLRTAWDAAAGLHRS</sequence>
<feature type="transmembrane region" description="Helical" evidence="6">
    <location>
        <begin position="148"/>
        <end position="172"/>
    </location>
</feature>
<evidence type="ECO:0000256" key="6">
    <source>
        <dbReference type="SAM" id="Phobius"/>
    </source>
</evidence>
<dbReference type="OrthoDB" id="581870at2"/>
<evidence type="ECO:0000256" key="2">
    <source>
        <dbReference type="ARBA" id="ARBA00022475"/>
    </source>
</evidence>
<evidence type="ECO:0000313" key="7">
    <source>
        <dbReference type="EMBL" id="TBW37024.1"/>
    </source>
</evidence>
<evidence type="ECO:0000256" key="3">
    <source>
        <dbReference type="ARBA" id="ARBA00022692"/>
    </source>
</evidence>
<dbReference type="AlphaFoldDB" id="A0A4Q9VNL6"/>
<dbReference type="InterPro" id="IPR001123">
    <property type="entry name" value="LeuE-type"/>
</dbReference>
<keyword evidence="4 6" id="KW-1133">Transmembrane helix</keyword>
<keyword evidence="8" id="KW-1185">Reference proteome</keyword>
<protein>
    <submittedName>
        <fullName evidence="7">LysE family translocator</fullName>
    </submittedName>
</protein>
<evidence type="ECO:0000256" key="5">
    <source>
        <dbReference type="ARBA" id="ARBA00023136"/>
    </source>
</evidence>
<evidence type="ECO:0000256" key="1">
    <source>
        <dbReference type="ARBA" id="ARBA00004651"/>
    </source>
</evidence>
<keyword evidence="3 6" id="KW-0812">Transmembrane</keyword>
<dbReference type="GO" id="GO:0015171">
    <property type="term" value="F:amino acid transmembrane transporter activity"/>
    <property type="evidence" value="ECO:0007669"/>
    <property type="project" value="TreeGrafter"/>
</dbReference>
<organism evidence="7 8">
    <name type="scientific">Siculibacillus lacustris</name>
    <dbReference type="NCBI Taxonomy" id="1549641"/>
    <lineage>
        <taxon>Bacteria</taxon>
        <taxon>Pseudomonadati</taxon>
        <taxon>Pseudomonadota</taxon>
        <taxon>Alphaproteobacteria</taxon>
        <taxon>Hyphomicrobiales</taxon>
        <taxon>Ancalomicrobiaceae</taxon>
        <taxon>Siculibacillus</taxon>
    </lineage>
</organism>
<gene>
    <name evidence="7" type="ORF">EYW49_12805</name>
</gene>
<reference evidence="7 8" key="1">
    <citation type="submission" date="2019-02" db="EMBL/GenBank/DDBJ databases">
        <title>Siculibacillus lacustris gen. nov., sp. nov., a new rosette-forming bacterium isolated from a freshwater crater lake (Lake St. Ana, Romania).</title>
        <authorList>
            <person name="Felfoldi T."/>
            <person name="Marton Z."/>
            <person name="Szabo A."/>
            <person name="Mentes A."/>
            <person name="Boka K."/>
            <person name="Marialigeti K."/>
            <person name="Mathe I."/>
            <person name="Koncz M."/>
            <person name="Schumann P."/>
            <person name="Toth E."/>
        </authorList>
    </citation>
    <scope>NUCLEOTIDE SEQUENCE [LARGE SCALE GENOMIC DNA]</scope>
    <source>
        <strain evidence="7 8">SA-279</strain>
    </source>
</reference>
<comment type="subcellular location">
    <subcellularLocation>
        <location evidence="1">Cell membrane</location>
        <topology evidence="1">Multi-pass membrane protein</topology>
    </subcellularLocation>
</comment>
<keyword evidence="2" id="KW-1003">Cell membrane</keyword>
<evidence type="ECO:0000256" key="4">
    <source>
        <dbReference type="ARBA" id="ARBA00022989"/>
    </source>
</evidence>
<dbReference type="Proteomes" id="UP000292781">
    <property type="component" value="Unassembled WGS sequence"/>
</dbReference>
<keyword evidence="5 6" id="KW-0472">Membrane</keyword>
<feature type="transmembrane region" description="Helical" evidence="6">
    <location>
        <begin position="40"/>
        <end position="65"/>
    </location>
</feature>
<accession>A0A4Q9VNL6</accession>
<dbReference type="EMBL" id="SJFN01000017">
    <property type="protein sequence ID" value="TBW37024.1"/>
    <property type="molecule type" value="Genomic_DNA"/>
</dbReference>
<dbReference type="RefSeq" id="WP_131309973.1">
    <property type="nucleotide sequence ID" value="NZ_SJFN01000017.1"/>
</dbReference>
<dbReference type="PANTHER" id="PTHR30086:SF20">
    <property type="entry name" value="ARGININE EXPORTER PROTEIN ARGO-RELATED"/>
    <property type="match status" value="1"/>
</dbReference>
<dbReference type="Pfam" id="PF01810">
    <property type="entry name" value="LysE"/>
    <property type="match status" value="1"/>
</dbReference>
<feature type="transmembrane region" description="Helical" evidence="6">
    <location>
        <begin position="6"/>
        <end position="28"/>
    </location>
</feature>
<proteinExistence type="predicted"/>
<comment type="caution">
    <text evidence="7">The sequence shown here is derived from an EMBL/GenBank/DDBJ whole genome shotgun (WGS) entry which is preliminary data.</text>
</comment>
<feature type="transmembrane region" description="Helical" evidence="6">
    <location>
        <begin position="122"/>
        <end position="142"/>
    </location>
</feature>
<name>A0A4Q9VNL6_9HYPH</name>
<feature type="transmembrane region" description="Helical" evidence="6">
    <location>
        <begin position="184"/>
        <end position="201"/>
    </location>
</feature>